<dbReference type="GO" id="GO:0022857">
    <property type="term" value="F:transmembrane transporter activity"/>
    <property type="evidence" value="ECO:0007669"/>
    <property type="project" value="TreeGrafter"/>
</dbReference>
<evidence type="ECO:0000313" key="10">
    <source>
        <dbReference type="Proteomes" id="UP000190539"/>
    </source>
</evidence>
<evidence type="ECO:0000256" key="1">
    <source>
        <dbReference type="ARBA" id="ARBA00004651"/>
    </source>
</evidence>
<keyword evidence="2" id="KW-1003">Cell membrane</keyword>
<feature type="transmembrane region" description="Helical" evidence="7">
    <location>
        <begin position="192"/>
        <end position="211"/>
    </location>
</feature>
<dbReference type="PANTHER" id="PTHR30572:SF4">
    <property type="entry name" value="ABC TRANSPORTER PERMEASE YTRF"/>
    <property type="match status" value="1"/>
</dbReference>
<feature type="domain" description="ABC3 transporter permease C-terminal" evidence="8">
    <location>
        <begin position="65"/>
        <end position="177"/>
    </location>
</feature>
<dbReference type="InterPro" id="IPR050250">
    <property type="entry name" value="Macrolide_Exporter_MacB"/>
</dbReference>
<keyword evidence="5 7" id="KW-0472">Membrane</keyword>
<organism evidence="9 10">
    <name type="scientific">Streptomyces tsukubensis</name>
    <dbReference type="NCBI Taxonomy" id="83656"/>
    <lineage>
        <taxon>Bacteria</taxon>
        <taxon>Bacillati</taxon>
        <taxon>Actinomycetota</taxon>
        <taxon>Actinomycetes</taxon>
        <taxon>Kitasatosporales</taxon>
        <taxon>Streptomycetaceae</taxon>
        <taxon>Streptomyces</taxon>
    </lineage>
</organism>
<comment type="subcellular location">
    <subcellularLocation>
        <location evidence="1">Cell membrane</location>
        <topology evidence="1">Multi-pass membrane protein</topology>
    </subcellularLocation>
</comment>
<evidence type="ECO:0000256" key="2">
    <source>
        <dbReference type="ARBA" id="ARBA00022475"/>
    </source>
</evidence>
<evidence type="ECO:0000256" key="6">
    <source>
        <dbReference type="ARBA" id="ARBA00038076"/>
    </source>
</evidence>
<evidence type="ECO:0000256" key="4">
    <source>
        <dbReference type="ARBA" id="ARBA00022989"/>
    </source>
</evidence>
<accession>A0A1V4AHD8</accession>
<evidence type="ECO:0000259" key="8">
    <source>
        <dbReference type="Pfam" id="PF02687"/>
    </source>
</evidence>
<feature type="transmembrane region" description="Helical" evidence="7">
    <location>
        <begin position="61"/>
        <end position="80"/>
    </location>
</feature>
<protein>
    <submittedName>
        <fullName evidence="9">Transporter</fullName>
    </submittedName>
</protein>
<dbReference type="InterPro" id="IPR003838">
    <property type="entry name" value="ABC3_permease_C"/>
</dbReference>
<dbReference type="AlphaFoldDB" id="A0A1V4AHD8"/>
<dbReference type="STRING" id="83656.B1H18_02225"/>
<dbReference type="EMBL" id="MVFC01000001">
    <property type="protein sequence ID" value="OON82863.1"/>
    <property type="molecule type" value="Genomic_DNA"/>
</dbReference>
<feature type="transmembrane region" description="Helical" evidence="7">
    <location>
        <begin position="151"/>
        <end position="172"/>
    </location>
</feature>
<reference evidence="9 10" key="1">
    <citation type="submission" date="2017-02" db="EMBL/GenBank/DDBJ databases">
        <title>Draft Genome Sequence of Streptomyces tsukubaensis F601, a Producer of the immunosuppressant tacrolimus FK506.</title>
        <authorList>
            <person name="Zong G."/>
            <person name="Zhong C."/>
            <person name="Fu J."/>
            <person name="Qin R."/>
            <person name="Cao G."/>
        </authorList>
    </citation>
    <scope>NUCLEOTIDE SEQUENCE [LARGE SCALE GENOMIC DNA]</scope>
    <source>
        <strain evidence="9 10">F601</strain>
    </source>
</reference>
<feature type="domain" description="ABC3 transporter permease C-terminal" evidence="8">
    <location>
        <begin position="320"/>
        <end position="434"/>
    </location>
</feature>
<keyword evidence="3 7" id="KW-0812">Transmembrane</keyword>
<evidence type="ECO:0000256" key="3">
    <source>
        <dbReference type="ARBA" id="ARBA00022692"/>
    </source>
</evidence>
<name>A0A1V4AHD8_9ACTN</name>
<dbReference type="RefSeq" id="WP_077964182.1">
    <property type="nucleotide sequence ID" value="NZ_CP045178.1"/>
</dbReference>
<dbReference type="Proteomes" id="UP000190539">
    <property type="component" value="Unassembled WGS sequence"/>
</dbReference>
<sequence length="443" mass="44579">MFTLALRSIRKRPGRFTATLLAAFLGAGIVMAFTSLGDTASAPGVDDTSAESLGVTSDVVGGYGTLLVFFAVASTLTVNVRQRAEEIGLLRETGATPAQIKRMVVGEAAVVSLIGSLLAIGPAVLGGRTLLDLYKDTDQVAPGVDHVFGSFSLSLGVIMTVVASAGAAFLAVRRATRAAAGTARAGGRGRKAAGAAALVVGAAGISATFAMERTAPALMAAPAYGAILLSVGLALLSPGLLRGLLDRSRGLTTAGASGFLGAHTLRGRADQLAGVFLPLIVFTGMATATLYMQAIETDAVTASGMAKSVGDKNLETVNLVAVGVIVTFSCLMLVNSLYAATAYRTREFGQQRLAGATPGQVLRAVGVEGLAITVTGVVLGTLAAGAGILPFTRVRTGSYALPVGPGIWIAVVGVAVAATFGASLLTTLRVLRTPAVHAVAVAA</sequence>
<feature type="transmembrane region" description="Helical" evidence="7">
    <location>
        <begin position="406"/>
        <end position="425"/>
    </location>
</feature>
<evidence type="ECO:0000256" key="5">
    <source>
        <dbReference type="ARBA" id="ARBA00023136"/>
    </source>
</evidence>
<dbReference type="OrthoDB" id="3223244at2"/>
<feature type="transmembrane region" description="Helical" evidence="7">
    <location>
        <begin position="108"/>
        <end position="131"/>
    </location>
</feature>
<dbReference type="GO" id="GO:0005886">
    <property type="term" value="C:plasma membrane"/>
    <property type="evidence" value="ECO:0007669"/>
    <property type="project" value="UniProtKB-SubCell"/>
</dbReference>
<evidence type="ECO:0000313" key="9">
    <source>
        <dbReference type="EMBL" id="OON82863.1"/>
    </source>
</evidence>
<evidence type="ECO:0000256" key="7">
    <source>
        <dbReference type="SAM" id="Phobius"/>
    </source>
</evidence>
<feature type="transmembrane region" description="Helical" evidence="7">
    <location>
        <begin position="319"/>
        <end position="340"/>
    </location>
</feature>
<dbReference type="Pfam" id="PF02687">
    <property type="entry name" value="FtsX"/>
    <property type="match status" value="2"/>
</dbReference>
<dbReference type="PANTHER" id="PTHR30572">
    <property type="entry name" value="MEMBRANE COMPONENT OF TRANSPORTER-RELATED"/>
    <property type="match status" value="1"/>
</dbReference>
<proteinExistence type="inferred from homology"/>
<feature type="transmembrane region" description="Helical" evidence="7">
    <location>
        <begin position="272"/>
        <end position="292"/>
    </location>
</feature>
<keyword evidence="4 7" id="KW-1133">Transmembrane helix</keyword>
<feature type="transmembrane region" description="Helical" evidence="7">
    <location>
        <begin position="361"/>
        <end position="386"/>
    </location>
</feature>
<gene>
    <name evidence="9" type="ORF">B1H18_02225</name>
</gene>
<comment type="caution">
    <text evidence="9">The sequence shown here is derived from an EMBL/GenBank/DDBJ whole genome shotgun (WGS) entry which is preliminary data.</text>
</comment>
<comment type="similarity">
    <text evidence="6">Belongs to the ABC-4 integral membrane protein family.</text>
</comment>
<keyword evidence="10" id="KW-1185">Reference proteome</keyword>
<feature type="transmembrane region" description="Helical" evidence="7">
    <location>
        <begin position="223"/>
        <end position="241"/>
    </location>
</feature>